<dbReference type="CDD" id="cd00033">
    <property type="entry name" value="CCP"/>
    <property type="match status" value="2"/>
</dbReference>
<keyword evidence="4" id="KW-0325">Glycoprotein</keyword>
<dbReference type="PROSITE" id="PS50923">
    <property type="entry name" value="SUSHI"/>
    <property type="match status" value="3"/>
</dbReference>
<evidence type="ECO:0000256" key="3">
    <source>
        <dbReference type="ARBA" id="ARBA00023157"/>
    </source>
</evidence>
<proteinExistence type="predicted"/>
<comment type="caution">
    <text evidence="7">The sequence shown here is derived from an EMBL/GenBank/DDBJ whole genome shotgun (WGS) entry which is preliminary data.</text>
</comment>
<dbReference type="Proteomes" id="UP000735302">
    <property type="component" value="Unassembled WGS sequence"/>
</dbReference>
<evidence type="ECO:0000259" key="6">
    <source>
        <dbReference type="PROSITE" id="PS50923"/>
    </source>
</evidence>
<comment type="caution">
    <text evidence="5">Lacks conserved residue(s) required for the propagation of feature annotation.</text>
</comment>
<dbReference type="SMART" id="SM00032">
    <property type="entry name" value="CCP"/>
    <property type="match status" value="3"/>
</dbReference>
<feature type="domain" description="Sushi" evidence="6">
    <location>
        <begin position="7"/>
        <end position="65"/>
    </location>
</feature>
<feature type="disulfide bond" evidence="5">
    <location>
        <begin position="95"/>
        <end position="122"/>
    </location>
</feature>
<dbReference type="PANTHER" id="PTHR19325">
    <property type="entry name" value="COMPLEMENT COMPONENT-RELATED SUSHI DOMAIN-CONTAINING"/>
    <property type="match status" value="1"/>
</dbReference>
<name>A0AAV4C169_9GAST</name>
<evidence type="ECO:0000256" key="5">
    <source>
        <dbReference type="PROSITE-ProRule" id="PRU00302"/>
    </source>
</evidence>
<sequence>MHLFFPGQCLVPGIEKGSITNGIEGVWVDDSTTVLPGCDNGLVLNDSRPMRCNNGTWTIIPRCVPAACNSPPPLLENGHRVFFRLSHNARARYYCMAGYELVGDNKYMTCKNGKWTGNRPSCKEDHCDNPGTLKNGKILKNGSNGKFDFHPYIVSIKHGERLTYECKRNYKLVGPRGAACVNGKWSPSHKPKCVEARHPVFRKIFYPHQERAPARMY</sequence>
<dbReference type="AlphaFoldDB" id="A0AAV4C169"/>
<feature type="disulfide bond" evidence="5">
    <location>
        <begin position="166"/>
        <end position="193"/>
    </location>
</feature>
<dbReference type="Pfam" id="PF00084">
    <property type="entry name" value="Sushi"/>
    <property type="match status" value="2"/>
</dbReference>
<dbReference type="PANTHER" id="PTHR19325:SF555">
    <property type="entry name" value="HIG-ANCHORING SCAFFOLD PROTEIN, ISOFORM G"/>
    <property type="match status" value="1"/>
</dbReference>
<keyword evidence="1 5" id="KW-0768">Sushi</keyword>
<gene>
    <name evidence="7" type="ORF">PoB_005163000</name>
</gene>
<dbReference type="Gene3D" id="2.10.70.10">
    <property type="entry name" value="Complement Module, domain 1"/>
    <property type="match status" value="3"/>
</dbReference>
<feature type="domain" description="Sushi" evidence="6">
    <location>
        <begin position="66"/>
        <end position="124"/>
    </location>
</feature>
<protein>
    <submittedName>
        <fullName evidence="7">Sushi, von Willebrand factor type a, egf and</fullName>
    </submittedName>
</protein>
<feature type="domain" description="Sushi" evidence="6">
    <location>
        <begin position="125"/>
        <end position="195"/>
    </location>
</feature>
<dbReference type="EMBL" id="BLXT01005703">
    <property type="protein sequence ID" value="GFO25125.1"/>
    <property type="molecule type" value="Genomic_DNA"/>
</dbReference>
<evidence type="ECO:0000313" key="8">
    <source>
        <dbReference type="Proteomes" id="UP000735302"/>
    </source>
</evidence>
<dbReference type="InterPro" id="IPR050350">
    <property type="entry name" value="Compl-Cell_Adhes-Reg"/>
</dbReference>
<dbReference type="SUPFAM" id="SSF57535">
    <property type="entry name" value="Complement control module/SCR domain"/>
    <property type="match status" value="3"/>
</dbReference>
<keyword evidence="2" id="KW-0677">Repeat</keyword>
<accession>A0AAV4C169</accession>
<feature type="disulfide bond" evidence="5">
    <location>
        <begin position="9"/>
        <end position="52"/>
    </location>
</feature>
<evidence type="ECO:0000256" key="2">
    <source>
        <dbReference type="ARBA" id="ARBA00022737"/>
    </source>
</evidence>
<organism evidence="7 8">
    <name type="scientific">Plakobranchus ocellatus</name>
    <dbReference type="NCBI Taxonomy" id="259542"/>
    <lineage>
        <taxon>Eukaryota</taxon>
        <taxon>Metazoa</taxon>
        <taxon>Spiralia</taxon>
        <taxon>Lophotrochozoa</taxon>
        <taxon>Mollusca</taxon>
        <taxon>Gastropoda</taxon>
        <taxon>Heterobranchia</taxon>
        <taxon>Euthyneura</taxon>
        <taxon>Panpulmonata</taxon>
        <taxon>Sacoglossa</taxon>
        <taxon>Placobranchoidea</taxon>
        <taxon>Plakobranchidae</taxon>
        <taxon>Plakobranchus</taxon>
    </lineage>
</organism>
<reference evidence="7 8" key="1">
    <citation type="journal article" date="2021" name="Elife">
        <title>Chloroplast acquisition without the gene transfer in kleptoplastic sea slugs, Plakobranchus ocellatus.</title>
        <authorList>
            <person name="Maeda T."/>
            <person name="Takahashi S."/>
            <person name="Yoshida T."/>
            <person name="Shimamura S."/>
            <person name="Takaki Y."/>
            <person name="Nagai Y."/>
            <person name="Toyoda A."/>
            <person name="Suzuki Y."/>
            <person name="Arimoto A."/>
            <person name="Ishii H."/>
            <person name="Satoh N."/>
            <person name="Nishiyama T."/>
            <person name="Hasebe M."/>
            <person name="Maruyama T."/>
            <person name="Minagawa J."/>
            <person name="Obokata J."/>
            <person name="Shigenobu S."/>
        </authorList>
    </citation>
    <scope>NUCLEOTIDE SEQUENCE [LARGE SCALE GENOMIC DNA]</scope>
</reference>
<evidence type="ECO:0000256" key="1">
    <source>
        <dbReference type="ARBA" id="ARBA00022659"/>
    </source>
</evidence>
<keyword evidence="8" id="KW-1185">Reference proteome</keyword>
<dbReference type="InterPro" id="IPR000436">
    <property type="entry name" value="Sushi_SCR_CCP_dom"/>
</dbReference>
<evidence type="ECO:0000313" key="7">
    <source>
        <dbReference type="EMBL" id="GFO25125.1"/>
    </source>
</evidence>
<dbReference type="InterPro" id="IPR035976">
    <property type="entry name" value="Sushi/SCR/CCP_sf"/>
</dbReference>
<evidence type="ECO:0000256" key="4">
    <source>
        <dbReference type="ARBA" id="ARBA00023180"/>
    </source>
</evidence>
<keyword evidence="3 5" id="KW-1015">Disulfide bond</keyword>